<comment type="cofactor">
    <cofactor evidence="1 6">
        <name>FAD</name>
        <dbReference type="ChEBI" id="CHEBI:57692"/>
    </cofactor>
</comment>
<feature type="active site" description="Proton donor" evidence="5">
    <location>
        <position position="532"/>
    </location>
</feature>
<dbReference type="InterPro" id="IPR007867">
    <property type="entry name" value="GMC_OxRtase_C"/>
</dbReference>
<evidence type="ECO:0000313" key="12">
    <source>
        <dbReference type="Proteomes" id="UP001219525"/>
    </source>
</evidence>
<feature type="non-terminal residue" evidence="11">
    <location>
        <position position="597"/>
    </location>
</feature>
<evidence type="ECO:0000256" key="5">
    <source>
        <dbReference type="PIRSR" id="PIRSR000137-1"/>
    </source>
</evidence>
<organism evidence="11 12">
    <name type="scientific">Mycena pura</name>
    <dbReference type="NCBI Taxonomy" id="153505"/>
    <lineage>
        <taxon>Eukaryota</taxon>
        <taxon>Fungi</taxon>
        <taxon>Dikarya</taxon>
        <taxon>Basidiomycota</taxon>
        <taxon>Agaricomycotina</taxon>
        <taxon>Agaricomycetes</taxon>
        <taxon>Agaricomycetidae</taxon>
        <taxon>Agaricales</taxon>
        <taxon>Marasmiineae</taxon>
        <taxon>Mycenaceae</taxon>
        <taxon>Mycena</taxon>
    </lineage>
</organism>
<dbReference type="Pfam" id="PF05199">
    <property type="entry name" value="GMC_oxred_C"/>
    <property type="match status" value="1"/>
</dbReference>
<protein>
    <submittedName>
        <fullName evidence="11">Aryl-alcohol oxidase</fullName>
    </submittedName>
</protein>
<dbReference type="Pfam" id="PF00732">
    <property type="entry name" value="GMC_oxred_N"/>
    <property type="match status" value="1"/>
</dbReference>
<accession>A0AAD6Y685</accession>
<feature type="signal peptide" evidence="8">
    <location>
        <begin position="1"/>
        <end position="20"/>
    </location>
</feature>
<feature type="binding site" evidence="6">
    <location>
        <position position="264"/>
    </location>
    <ligand>
        <name>FAD</name>
        <dbReference type="ChEBI" id="CHEBI:57692"/>
    </ligand>
</feature>
<dbReference type="AlphaFoldDB" id="A0AAD6Y685"/>
<dbReference type="SUPFAM" id="SSF51905">
    <property type="entry name" value="FAD/NAD(P)-binding domain"/>
    <property type="match status" value="1"/>
</dbReference>
<keyword evidence="4 6" id="KW-0274">FAD</keyword>
<dbReference type="InterPro" id="IPR036188">
    <property type="entry name" value="FAD/NAD-bd_sf"/>
</dbReference>
<dbReference type="PROSITE" id="PS00624">
    <property type="entry name" value="GMC_OXRED_2"/>
    <property type="match status" value="1"/>
</dbReference>
<dbReference type="EMBL" id="JARJCW010000071">
    <property type="protein sequence ID" value="KAJ7198824.1"/>
    <property type="molecule type" value="Genomic_DNA"/>
</dbReference>
<keyword evidence="12" id="KW-1185">Reference proteome</keyword>
<dbReference type="GO" id="GO:0050660">
    <property type="term" value="F:flavin adenine dinucleotide binding"/>
    <property type="evidence" value="ECO:0007669"/>
    <property type="project" value="InterPro"/>
</dbReference>
<dbReference type="PANTHER" id="PTHR11552">
    <property type="entry name" value="GLUCOSE-METHANOL-CHOLINE GMC OXIDOREDUCTASE"/>
    <property type="match status" value="1"/>
</dbReference>
<evidence type="ECO:0000256" key="8">
    <source>
        <dbReference type="SAM" id="SignalP"/>
    </source>
</evidence>
<dbReference type="Proteomes" id="UP001219525">
    <property type="component" value="Unassembled WGS sequence"/>
</dbReference>
<feature type="domain" description="Glucose-methanol-choline oxidoreductase N-terminal" evidence="9">
    <location>
        <begin position="113"/>
        <end position="136"/>
    </location>
</feature>
<feature type="chain" id="PRO_5042166810" evidence="8">
    <location>
        <begin position="21"/>
        <end position="597"/>
    </location>
</feature>
<gene>
    <name evidence="11" type="ORF">GGX14DRAFT_665328</name>
</gene>
<sequence>MKFSVCVSLVLLGSLSVCHGRVYETITQLPGLEYDFIIIGGGTAGNVVANRLTENPAFSVLVLEAGGSNIGVLASEVPALVGDLFIPPSLNTWNYFTTPQTAAGNVSQIYLRGRLLGGTSSINGMWYTRGSQDDFDRYAEVSGDPGWSWSAMQPYFRKNERWTEPADHHDTSHQYDPAVHSTTGINFVSLPGFQWPMFRRVIQTTIEMPEEFPFVLDYNAGTPLGLGWAQNTIGHGARSSSAVSYLAPHFLERPNLHVLINAQVSRILSNNASIHFNQVEFSQDLEELFVVRASKEIVLSSGSVGTPHILLNSGIGNRTTLTRLGINTVVNLPSVGQNLTEQPLLSNSWFVNTTETYENFSNNATRLTEDLAQWNRSRQGPLVSTIVGGHMAWLRIEEDSPIFKQFPDPAAGKHTPHIELQIASGIGLGTTIPAEGGNFISIQTAVVSPASRGSITLNTTNPFDAPLIDPGLFQNPYDFLAMRIALEKAVKFFSADAWKGFVIRPLDMLAQALTSEAALEAYLRSNTSSAFHPAGSAAMSPRNASWGVVDPDLLLKGASGVRIIDASVMPFVPSGHTQAPTYAIAERGADLIKMKWI</sequence>
<evidence type="ECO:0000256" key="2">
    <source>
        <dbReference type="ARBA" id="ARBA00010790"/>
    </source>
</evidence>
<comment type="similarity">
    <text evidence="2 7">Belongs to the GMC oxidoreductase family.</text>
</comment>
<name>A0AAD6Y685_9AGAR</name>
<evidence type="ECO:0000259" key="9">
    <source>
        <dbReference type="PROSITE" id="PS00623"/>
    </source>
</evidence>
<reference evidence="11" key="1">
    <citation type="submission" date="2023-03" db="EMBL/GenBank/DDBJ databases">
        <title>Massive genome expansion in bonnet fungi (Mycena s.s.) driven by repeated elements and novel gene families across ecological guilds.</title>
        <authorList>
            <consortium name="Lawrence Berkeley National Laboratory"/>
            <person name="Harder C.B."/>
            <person name="Miyauchi S."/>
            <person name="Viragh M."/>
            <person name="Kuo A."/>
            <person name="Thoen E."/>
            <person name="Andreopoulos B."/>
            <person name="Lu D."/>
            <person name="Skrede I."/>
            <person name="Drula E."/>
            <person name="Henrissat B."/>
            <person name="Morin E."/>
            <person name="Kohler A."/>
            <person name="Barry K."/>
            <person name="LaButti K."/>
            <person name="Morin E."/>
            <person name="Salamov A."/>
            <person name="Lipzen A."/>
            <person name="Mereny Z."/>
            <person name="Hegedus B."/>
            <person name="Baldrian P."/>
            <person name="Stursova M."/>
            <person name="Weitz H."/>
            <person name="Taylor A."/>
            <person name="Grigoriev I.V."/>
            <person name="Nagy L.G."/>
            <person name="Martin F."/>
            <person name="Kauserud H."/>
        </authorList>
    </citation>
    <scope>NUCLEOTIDE SEQUENCE</scope>
    <source>
        <strain evidence="11">9144</strain>
    </source>
</reference>
<feature type="domain" description="Glucose-methanol-choline oxidoreductase N-terminal" evidence="10">
    <location>
        <begin position="302"/>
        <end position="316"/>
    </location>
</feature>
<evidence type="ECO:0000256" key="4">
    <source>
        <dbReference type="ARBA" id="ARBA00022827"/>
    </source>
</evidence>
<evidence type="ECO:0000256" key="1">
    <source>
        <dbReference type="ARBA" id="ARBA00001974"/>
    </source>
</evidence>
<dbReference type="PANTHER" id="PTHR11552:SF147">
    <property type="entry name" value="CHOLINE DEHYDROGENASE, MITOCHONDRIAL"/>
    <property type="match status" value="1"/>
</dbReference>
<dbReference type="InterPro" id="IPR012132">
    <property type="entry name" value="GMC_OxRdtase"/>
</dbReference>
<dbReference type="InterPro" id="IPR000172">
    <property type="entry name" value="GMC_OxRdtase_N"/>
</dbReference>
<feature type="binding site" evidence="6">
    <location>
        <position position="119"/>
    </location>
    <ligand>
        <name>FAD</name>
        <dbReference type="ChEBI" id="CHEBI:57692"/>
    </ligand>
</feature>
<keyword evidence="8" id="KW-0732">Signal</keyword>
<dbReference type="PROSITE" id="PS00623">
    <property type="entry name" value="GMC_OXRED_1"/>
    <property type="match status" value="1"/>
</dbReference>
<evidence type="ECO:0000256" key="7">
    <source>
        <dbReference type="RuleBase" id="RU003968"/>
    </source>
</evidence>
<dbReference type="Gene3D" id="3.30.560.10">
    <property type="entry name" value="Glucose Oxidase, domain 3"/>
    <property type="match status" value="1"/>
</dbReference>
<evidence type="ECO:0000313" key="11">
    <source>
        <dbReference type="EMBL" id="KAJ7198824.1"/>
    </source>
</evidence>
<comment type="caution">
    <text evidence="11">The sequence shown here is derived from an EMBL/GenBank/DDBJ whole genome shotgun (WGS) entry which is preliminary data.</text>
</comment>
<dbReference type="SUPFAM" id="SSF54373">
    <property type="entry name" value="FAD-linked reductases, C-terminal domain"/>
    <property type="match status" value="1"/>
</dbReference>
<evidence type="ECO:0000259" key="10">
    <source>
        <dbReference type="PROSITE" id="PS00624"/>
    </source>
</evidence>
<dbReference type="PIRSF" id="PIRSF000137">
    <property type="entry name" value="Alcohol_oxidase"/>
    <property type="match status" value="1"/>
</dbReference>
<dbReference type="GO" id="GO:0016614">
    <property type="term" value="F:oxidoreductase activity, acting on CH-OH group of donors"/>
    <property type="evidence" value="ECO:0007669"/>
    <property type="project" value="InterPro"/>
</dbReference>
<proteinExistence type="inferred from homology"/>
<evidence type="ECO:0000256" key="6">
    <source>
        <dbReference type="PIRSR" id="PIRSR000137-2"/>
    </source>
</evidence>
<keyword evidence="3 7" id="KW-0285">Flavoprotein</keyword>
<feature type="active site" description="Proton acceptor" evidence="5">
    <location>
        <position position="576"/>
    </location>
</feature>
<evidence type="ECO:0000256" key="3">
    <source>
        <dbReference type="ARBA" id="ARBA00022630"/>
    </source>
</evidence>
<dbReference type="Gene3D" id="3.50.50.60">
    <property type="entry name" value="FAD/NAD(P)-binding domain"/>
    <property type="match status" value="1"/>
</dbReference>